<dbReference type="STRING" id="1423792.FD09_GL000613"/>
<dbReference type="InterPro" id="IPR017853">
    <property type="entry name" value="GH"/>
</dbReference>
<evidence type="ECO:0000256" key="4">
    <source>
        <dbReference type="ARBA" id="ARBA00022729"/>
    </source>
</evidence>
<dbReference type="PANTHER" id="PTHR10030:SF37">
    <property type="entry name" value="ALPHA-L-FUCOSIDASE-RELATED"/>
    <property type="match status" value="1"/>
</dbReference>
<dbReference type="Proteomes" id="UP000051330">
    <property type="component" value="Unassembled WGS sequence"/>
</dbReference>
<evidence type="ECO:0000259" key="7">
    <source>
        <dbReference type="Pfam" id="PF01120"/>
    </source>
</evidence>
<keyword evidence="4" id="KW-0732">Signal</keyword>
<dbReference type="EMBL" id="AZEC01000011">
    <property type="protein sequence ID" value="KRL11690.1"/>
    <property type="molecule type" value="Genomic_DNA"/>
</dbReference>
<keyword evidence="6" id="KW-0326">Glycosidase</keyword>
<reference evidence="8 9" key="1">
    <citation type="journal article" date="2015" name="Genome Announc.">
        <title>Expanding the biotechnology potential of lactobacilli through comparative genomics of 213 strains and associated genera.</title>
        <authorList>
            <person name="Sun Z."/>
            <person name="Harris H.M."/>
            <person name="McCann A."/>
            <person name="Guo C."/>
            <person name="Argimon S."/>
            <person name="Zhang W."/>
            <person name="Yang X."/>
            <person name="Jeffery I.B."/>
            <person name="Cooney J.C."/>
            <person name="Kagawa T.F."/>
            <person name="Liu W."/>
            <person name="Song Y."/>
            <person name="Salvetti E."/>
            <person name="Wrobel A."/>
            <person name="Rasinkangas P."/>
            <person name="Parkhill J."/>
            <person name="Rea M.C."/>
            <person name="O'Sullivan O."/>
            <person name="Ritari J."/>
            <person name="Douillard F.P."/>
            <person name="Paul Ross R."/>
            <person name="Yang R."/>
            <person name="Briner A.E."/>
            <person name="Felis G.E."/>
            <person name="de Vos W.M."/>
            <person name="Barrangou R."/>
            <person name="Klaenhammer T.R."/>
            <person name="Caufield P.W."/>
            <person name="Cui Y."/>
            <person name="Zhang H."/>
            <person name="O'Toole P.W."/>
        </authorList>
    </citation>
    <scope>NUCLEOTIDE SEQUENCE [LARGE SCALE GENOMIC DNA]</scope>
    <source>
        <strain evidence="8 9">DSM 12744</strain>
    </source>
</reference>
<keyword evidence="5" id="KW-0378">Hydrolase</keyword>
<organism evidence="8 9">
    <name type="scientific">Schleiferilactobacillus perolens DSM 12744</name>
    <dbReference type="NCBI Taxonomy" id="1423792"/>
    <lineage>
        <taxon>Bacteria</taxon>
        <taxon>Bacillati</taxon>
        <taxon>Bacillota</taxon>
        <taxon>Bacilli</taxon>
        <taxon>Lactobacillales</taxon>
        <taxon>Lactobacillaceae</taxon>
        <taxon>Schleiferilactobacillus</taxon>
    </lineage>
</organism>
<dbReference type="PIRSF" id="PIRSF001092">
    <property type="entry name" value="Alpha-L-fucosidase"/>
    <property type="match status" value="1"/>
</dbReference>
<sequence length="489" mass="55417">MNQQDYLTQIDQVNAQGPFRPTWESLATMPQPAWYQDAKLGIFIHWGVYSVPAFGSEWYPRLMYYRGTKVFDHHQKTYGPEFNYRDFIPMFKAENFDPAAWLQLIKESGARFILPVGEHHDGFKMYASDFSPYNAAQMGPHRDVMAALHQAADHQGIHFSISSHRAEHFWFFNGGRTVGFPTEVQDDQYRDFYGPAVTNTTKNNEQAYLLGEQGIVPTAAWLDDWLVNSAEMVDRFHPATMYFDWWISEPAFRSHVQRFAAYCYNRAREWGMDATINYKYDALMYGTGTLVQERGTLGNIAPRLWQAETATARHSWGYTENNEYKSPAEIAQVFADVISKNGVFCLNIGPKSDGTLAPEDVAILQHLGQWNHANQEAIWGTGPYKFFGQGTQQQAGTFSEDYHYGDDDYRFTYRPGALYVFALAPNNRTTFTIAALKKDNDGLVAPIKKATILADGAPVATHQDDTALTLTTTQPVAGNMPMVFKLALA</sequence>
<dbReference type="GO" id="GO:0006004">
    <property type="term" value="P:fucose metabolic process"/>
    <property type="evidence" value="ECO:0007669"/>
    <property type="project" value="InterPro"/>
</dbReference>
<evidence type="ECO:0000256" key="5">
    <source>
        <dbReference type="ARBA" id="ARBA00022801"/>
    </source>
</evidence>
<dbReference type="SUPFAM" id="SSF51445">
    <property type="entry name" value="(Trans)glycosidases"/>
    <property type="match status" value="1"/>
</dbReference>
<evidence type="ECO:0000313" key="9">
    <source>
        <dbReference type="Proteomes" id="UP000051330"/>
    </source>
</evidence>
<dbReference type="Pfam" id="PF01120">
    <property type="entry name" value="Alpha_L_fucos"/>
    <property type="match status" value="1"/>
</dbReference>
<proteinExistence type="inferred from homology"/>
<feature type="domain" description="Glycoside hydrolase family 29 N-terminal" evidence="7">
    <location>
        <begin position="8"/>
        <end position="376"/>
    </location>
</feature>
<accession>A0A0R1N2R1</accession>
<dbReference type="GO" id="GO:0005764">
    <property type="term" value="C:lysosome"/>
    <property type="evidence" value="ECO:0007669"/>
    <property type="project" value="TreeGrafter"/>
</dbReference>
<gene>
    <name evidence="8" type="ORF">FD09_GL000613</name>
</gene>
<comment type="function">
    <text evidence="1">Alpha-L-fucosidase is responsible for hydrolyzing the alpha-1,6-linked fucose joined to the reducing-end N-acetylglucosamine of the carbohydrate moieties of glycoproteins.</text>
</comment>
<dbReference type="InterPro" id="IPR057739">
    <property type="entry name" value="Glyco_hydro_29_N"/>
</dbReference>
<dbReference type="InterPro" id="IPR000933">
    <property type="entry name" value="Glyco_hydro_29"/>
</dbReference>
<evidence type="ECO:0000256" key="6">
    <source>
        <dbReference type="ARBA" id="ARBA00023295"/>
    </source>
</evidence>
<dbReference type="PATRIC" id="fig|1423792.3.peg.625"/>
<dbReference type="EC" id="3.2.1.51" evidence="3"/>
<dbReference type="PRINTS" id="PR00741">
    <property type="entry name" value="GLHYDRLASE29"/>
</dbReference>
<dbReference type="Gene3D" id="3.20.20.80">
    <property type="entry name" value="Glycosidases"/>
    <property type="match status" value="1"/>
</dbReference>
<dbReference type="GO" id="GO:0004560">
    <property type="term" value="F:alpha-L-fucosidase activity"/>
    <property type="evidence" value="ECO:0007669"/>
    <property type="project" value="InterPro"/>
</dbReference>
<comment type="similarity">
    <text evidence="2">Belongs to the glycosyl hydrolase 29 family.</text>
</comment>
<dbReference type="RefSeq" id="WP_057821392.1">
    <property type="nucleotide sequence ID" value="NZ_AZEC01000011.1"/>
</dbReference>
<protein>
    <recommendedName>
        <fullName evidence="3">alpha-L-fucosidase</fullName>
        <ecNumber evidence="3">3.2.1.51</ecNumber>
    </recommendedName>
</protein>
<dbReference type="SMART" id="SM00812">
    <property type="entry name" value="Alpha_L_fucos"/>
    <property type="match status" value="1"/>
</dbReference>
<dbReference type="InterPro" id="IPR013780">
    <property type="entry name" value="Glyco_hydro_b"/>
</dbReference>
<comment type="caution">
    <text evidence="8">The sequence shown here is derived from an EMBL/GenBank/DDBJ whole genome shotgun (WGS) entry which is preliminary data.</text>
</comment>
<dbReference type="GO" id="GO:0016139">
    <property type="term" value="P:glycoside catabolic process"/>
    <property type="evidence" value="ECO:0007669"/>
    <property type="project" value="TreeGrafter"/>
</dbReference>
<dbReference type="OrthoDB" id="107551at2"/>
<evidence type="ECO:0000256" key="3">
    <source>
        <dbReference type="ARBA" id="ARBA00012662"/>
    </source>
</evidence>
<evidence type="ECO:0000256" key="1">
    <source>
        <dbReference type="ARBA" id="ARBA00004071"/>
    </source>
</evidence>
<dbReference type="InterPro" id="IPR016286">
    <property type="entry name" value="FUC_metazoa-typ"/>
</dbReference>
<dbReference type="AlphaFoldDB" id="A0A0R1N2R1"/>
<dbReference type="Gene3D" id="2.60.40.1180">
    <property type="entry name" value="Golgi alpha-mannosidase II"/>
    <property type="match status" value="1"/>
</dbReference>
<dbReference type="PANTHER" id="PTHR10030">
    <property type="entry name" value="ALPHA-L-FUCOSIDASE"/>
    <property type="match status" value="1"/>
</dbReference>
<evidence type="ECO:0000313" key="8">
    <source>
        <dbReference type="EMBL" id="KRL11690.1"/>
    </source>
</evidence>
<name>A0A0R1N2R1_9LACO</name>
<evidence type="ECO:0000256" key="2">
    <source>
        <dbReference type="ARBA" id="ARBA00007951"/>
    </source>
</evidence>
<keyword evidence="9" id="KW-1185">Reference proteome</keyword>